<sequence length="112" mass="12805">MIVFLYRQVYSVCLLQNIIHGYVVSVSTKINRAEAANSMIVFHGRKAMLMHYRRHHCSSGAMINKGNPSVQVPFDLCLINTRTFETPYIKRSSSTMTSSSMRVASDYLLKKR</sequence>
<evidence type="ECO:0000313" key="2">
    <source>
        <dbReference type="Proteomes" id="UP000321570"/>
    </source>
</evidence>
<evidence type="ECO:0000313" key="1">
    <source>
        <dbReference type="EMBL" id="VUZ47722.1"/>
    </source>
</evidence>
<name>A0A564YKB6_HYMDI</name>
<accession>A0A564YKB6</accession>
<keyword evidence="2" id="KW-1185">Reference proteome</keyword>
<protein>
    <submittedName>
        <fullName evidence="1">Uncharacterized protein</fullName>
    </submittedName>
</protein>
<proteinExistence type="predicted"/>
<reference evidence="1 2" key="1">
    <citation type="submission" date="2019-07" db="EMBL/GenBank/DDBJ databases">
        <authorList>
            <person name="Jastrzebski P J."/>
            <person name="Paukszto L."/>
            <person name="Jastrzebski P J."/>
        </authorList>
    </citation>
    <scope>NUCLEOTIDE SEQUENCE [LARGE SCALE GENOMIC DNA]</scope>
    <source>
        <strain evidence="1 2">WMS-il1</strain>
    </source>
</reference>
<dbReference type="EMBL" id="CABIJS010000255">
    <property type="protein sequence ID" value="VUZ47722.1"/>
    <property type="molecule type" value="Genomic_DNA"/>
</dbReference>
<dbReference type="Proteomes" id="UP000321570">
    <property type="component" value="Unassembled WGS sequence"/>
</dbReference>
<dbReference type="AlphaFoldDB" id="A0A564YKB6"/>
<organism evidence="1 2">
    <name type="scientific">Hymenolepis diminuta</name>
    <name type="common">Rat tapeworm</name>
    <dbReference type="NCBI Taxonomy" id="6216"/>
    <lineage>
        <taxon>Eukaryota</taxon>
        <taxon>Metazoa</taxon>
        <taxon>Spiralia</taxon>
        <taxon>Lophotrochozoa</taxon>
        <taxon>Platyhelminthes</taxon>
        <taxon>Cestoda</taxon>
        <taxon>Eucestoda</taxon>
        <taxon>Cyclophyllidea</taxon>
        <taxon>Hymenolepididae</taxon>
        <taxon>Hymenolepis</taxon>
    </lineage>
</organism>
<gene>
    <name evidence="1" type="ORF">WMSIL1_LOCUS7201</name>
</gene>